<reference evidence="8" key="1">
    <citation type="journal article" date="2018" name="Nat. Genet.">
        <title>Extensive intraspecific gene order and gene structural variations between Mo17 and other maize genomes.</title>
        <authorList>
            <person name="Sun S."/>
            <person name="Zhou Y."/>
            <person name="Chen J."/>
            <person name="Shi J."/>
            <person name="Zhao H."/>
            <person name="Zhao H."/>
            <person name="Song W."/>
            <person name="Zhang M."/>
            <person name="Cui Y."/>
            <person name="Dong X."/>
            <person name="Liu H."/>
            <person name="Ma X."/>
            <person name="Jiao Y."/>
            <person name="Wang B."/>
            <person name="Wei X."/>
            <person name="Stein J.C."/>
            <person name="Glaubitz J.C."/>
            <person name="Lu F."/>
            <person name="Yu G."/>
            <person name="Liang C."/>
            <person name="Fengler K."/>
            <person name="Li B."/>
            <person name="Rafalski A."/>
            <person name="Schnable P.S."/>
            <person name="Ware D.H."/>
            <person name="Buckler E.S."/>
            <person name="Lai J."/>
        </authorList>
    </citation>
    <scope>NUCLEOTIDE SEQUENCE [LARGE SCALE GENOMIC DNA]</scope>
    <source>
        <tissue evidence="8">Seedling</tissue>
    </source>
</reference>
<keyword evidence="5 7" id="KW-1133">Transmembrane helix</keyword>
<evidence type="ECO:0000256" key="3">
    <source>
        <dbReference type="ARBA" id="ARBA00022597"/>
    </source>
</evidence>
<evidence type="ECO:0000256" key="2">
    <source>
        <dbReference type="ARBA" id="ARBA00010992"/>
    </source>
</evidence>
<name>A0A317YFC1_MAIZE</name>
<dbReference type="AlphaFoldDB" id="A0A317YFC1"/>
<keyword evidence="3 8" id="KW-0813">Transport</keyword>
<dbReference type="Gene3D" id="1.20.1250.20">
    <property type="entry name" value="MFS general substrate transporter like domains"/>
    <property type="match status" value="1"/>
</dbReference>
<dbReference type="FunFam" id="1.20.1250.20:FF:001152">
    <property type="entry name" value="Sugar transporter ERD6-like 6"/>
    <property type="match status" value="1"/>
</dbReference>
<proteinExistence type="inferred from homology"/>
<comment type="similarity">
    <text evidence="2">Belongs to the major facilitator superfamily. Sugar transporter (TC 2.A.1.1) family.</text>
</comment>
<dbReference type="GO" id="GO:0022857">
    <property type="term" value="F:transmembrane transporter activity"/>
    <property type="evidence" value="ECO:0007669"/>
    <property type="project" value="InterPro"/>
</dbReference>
<protein>
    <submittedName>
        <fullName evidence="8">Sugar transporter ERD6-like 6</fullName>
    </submittedName>
</protein>
<keyword evidence="4 7" id="KW-0812">Transmembrane</keyword>
<dbReference type="EMBL" id="NCVQ01000001">
    <property type="protein sequence ID" value="PWZ57377.1"/>
    <property type="molecule type" value="Genomic_DNA"/>
</dbReference>
<dbReference type="InterPro" id="IPR050549">
    <property type="entry name" value="MFS_Trehalose_Transporter"/>
</dbReference>
<evidence type="ECO:0000313" key="8">
    <source>
        <dbReference type="EMBL" id="PWZ57377.1"/>
    </source>
</evidence>
<dbReference type="GO" id="GO:0016020">
    <property type="term" value="C:membrane"/>
    <property type="evidence" value="ECO:0007669"/>
    <property type="project" value="UniProtKB-SubCell"/>
</dbReference>
<evidence type="ECO:0000256" key="4">
    <source>
        <dbReference type="ARBA" id="ARBA00022692"/>
    </source>
</evidence>
<evidence type="ECO:0000256" key="5">
    <source>
        <dbReference type="ARBA" id="ARBA00022989"/>
    </source>
</evidence>
<sequence length="310" mass="34773">MEAAANLDPTAKYDVSHPDLRAAQRRRPLTFHVQRVDHPGRPYKMSSVYAPTTHRCGSALSIIRYTSMIRYRIDSEGIGNQRRAQPHPQLLLLPRVIITVLVYIAEISPQNMRGALGSVNQLSVTLGTMFAYLVGLFVPWRLLAVIGTLPCIVLIPDLFFIPESLRWLAKMNMMDDCETSLQVLRGFDADITAELYDIKWVQGRAGEDRVYIVVSKEQGWVFVAIYDGFNDSDAPDYLVPHPYALCTVRSVACSGISASKRSSTTLINIVMEHKLVYIRSIRIFGEISNCLFLGCTFHSVTAVSLDFLSK</sequence>
<dbReference type="Pfam" id="PF00083">
    <property type="entry name" value="Sugar_tr"/>
    <property type="match status" value="1"/>
</dbReference>
<organism evidence="8">
    <name type="scientific">Zea mays</name>
    <name type="common">Maize</name>
    <dbReference type="NCBI Taxonomy" id="4577"/>
    <lineage>
        <taxon>Eukaryota</taxon>
        <taxon>Viridiplantae</taxon>
        <taxon>Streptophyta</taxon>
        <taxon>Embryophyta</taxon>
        <taxon>Tracheophyta</taxon>
        <taxon>Spermatophyta</taxon>
        <taxon>Magnoliopsida</taxon>
        <taxon>Liliopsida</taxon>
        <taxon>Poales</taxon>
        <taxon>Poaceae</taxon>
        <taxon>PACMAD clade</taxon>
        <taxon>Panicoideae</taxon>
        <taxon>Andropogonodae</taxon>
        <taxon>Andropogoneae</taxon>
        <taxon>Tripsacinae</taxon>
        <taxon>Zea</taxon>
    </lineage>
</organism>
<evidence type="ECO:0000256" key="1">
    <source>
        <dbReference type="ARBA" id="ARBA00004370"/>
    </source>
</evidence>
<evidence type="ECO:0000256" key="6">
    <source>
        <dbReference type="ARBA" id="ARBA00023136"/>
    </source>
</evidence>
<evidence type="ECO:0000256" key="7">
    <source>
        <dbReference type="SAM" id="Phobius"/>
    </source>
</evidence>
<gene>
    <name evidence="8" type="primary">At1g75220_3</name>
    <name evidence="8" type="ORF">Zm00014a_021410</name>
</gene>
<dbReference type="PANTHER" id="PTHR48021">
    <property type="match status" value="1"/>
</dbReference>
<keyword evidence="3 8" id="KW-0762">Sugar transport</keyword>
<comment type="subcellular location">
    <subcellularLocation>
        <location evidence="1">Membrane</location>
    </subcellularLocation>
</comment>
<dbReference type="Proteomes" id="UP000251960">
    <property type="component" value="Chromosome 1"/>
</dbReference>
<dbReference type="InterPro" id="IPR005828">
    <property type="entry name" value="MFS_sugar_transport-like"/>
</dbReference>
<feature type="transmembrane region" description="Helical" evidence="7">
    <location>
        <begin position="129"/>
        <end position="161"/>
    </location>
</feature>
<feature type="transmembrane region" description="Helical" evidence="7">
    <location>
        <begin position="90"/>
        <end position="109"/>
    </location>
</feature>
<comment type="caution">
    <text evidence="8">The sequence shown here is derived from an EMBL/GenBank/DDBJ whole genome shotgun (WGS) entry which is preliminary data.</text>
</comment>
<keyword evidence="6 7" id="KW-0472">Membrane</keyword>
<dbReference type="ExpressionAtlas" id="A0A317YFC1">
    <property type="expression patterns" value="baseline"/>
</dbReference>
<accession>A0A317YFC1</accession>
<dbReference type="InterPro" id="IPR036259">
    <property type="entry name" value="MFS_trans_sf"/>
</dbReference>
<dbReference type="PANTHER" id="PTHR48021:SF1">
    <property type="entry name" value="GH07001P-RELATED"/>
    <property type="match status" value="1"/>
</dbReference>
<dbReference type="SUPFAM" id="SSF103473">
    <property type="entry name" value="MFS general substrate transporter"/>
    <property type="match status" value="1"/>
</dbReference>